<organism evidence="2 3">
    <name type="scientific">Flavobacterium buctense</name>
    <dbReference type="NCBI Taxonomy" id="1648146"/>
    <lineage>
        <taxon>Bacteria</taxon>
        <taxon>Pseudomonadati</taxon>
        <taxon>Bacteroidota</taxon>
        <taxon>Flavobacteriia</taxon>
        <taxon>Flavobacteriales</taxon>
        <taxon>Flavobacteriaceae</taxon>
        <taxon>Flavobacterium</taxon>
    </lineage>
</organism>
<evidence type="ECO:0000313" key="3">
    <source>
        <dbReference type="Proteomes" id="UP001491349"/>
    </source>
</evidence>
<dbReference type="EMBL" id="JBBPCB010000013">
    <property type="protein sequence ID" value="MEK8181236.1"/>
    <property type="molecule type" value="Genomic_DNA"/>
</dbReference>
<dbReference type="PROSITE" id="PS51257">
    <property type="entry name" value="PROKAR_LIPOPROTEIN"/>
    <property type="match status" value="1"/>
</dbReference>
<evidence type="ECO:0000259" key="1">
    <source>
        <dbReference type="Pfam" id="PF20033"/>
    </source>
</evidence>
<dbReference type="Pfam" id="PF20033">
    <property type="entry name" value="DUF6438"/>
    <property type="match status" value="1"/>
</dbReference>
<name>A0ABU9E3U0_9FLAO</name>
<dbReference type="InterPro" id="IPR045497">
    <property type="entry name" value="DUF6438"/>
</dbReference>
<accession>A0ABU9E3U0</accession>
<reference evidence="2 3" key="1">
    <citation type="submission" date="2024-04" db="EMBL/GenBank/DDBJ databases">
        <title>draft genome sequnece of Flavobacterium buctense JCM 30750.</title>
        <authorList>
            <person name="Kim D.-U."/>
        </authorList>
    </citation>
    <scope>NUCLEOTIDE SEQUENCE [LARGE SCALE GENOMIC DNA]</scope>
    <source>
        <strain evidence="2 3">JCM 30750</strain>
    </source>
</reference>
<proteinExistence type="predicted"/>
<gene>
    <name evidence="2" type="ORF">WMW71_12865</name>
</gene>
<dbReference type="Proteomes" id="UP001491349">
    <property type="component" value="Unassembled WGS sequence"/>
</dbReference>
<evidence type="ECO:0000313" key="2">
    <source>
        <dbReference type="EMBL" id="MEK8181236.1"/>
    </source>
</evidence>
<comment type="caution">
    <text evidence="2">The sequence shown here is derived from an EMBL/GenBank/DDBJ whole genome shotgun (WGS) entry which is preliminary data.</text>
</comment>
<protein>
    <recommendedName>
        <fullName evidence="1">DUF6438 domain-containing protein</fullName>
    </recommendedName>
</protein>
<feature type="domain" description="DUF6438" evidence="1">
    <location>
        <begin position="45"/>
        <end position="140"/>
    </location>
</feature>
<keyword evidence="3" id="KW-1185">Reference proteome</keyword>
<dbReference type="RefSeq" id="WP_187661298.1">
    <property type="nucleotide sequence ID" value="NZ_JACTAB010000015.1"/>
</dbReference>
<sequence>MKKSALFYTLIISFLISSCKQKTKTENIHSIKTFVFSNQGMPFDYSLKINGSDTIYKETRFPFPEKSEYGILKKVDKDSLFESLEKIDFSKYKNRYEDNNLEDGQSYRFIIKRENKVDSVFVYGHEAPEEFYVLGKKIKMLKDKIKFKRLNSKVDFENLNYKMLPPPPKIENGKVVF</sequence>